<reference evidence="1 2" key="1">
    <citation type="submission" date="2018-08" db="EMBL/GenBank/DDBJ databases">
        <title>Henriciella mobilis sp. nov., isolated from seawater.</title>
        <authorList>
            <person name="Cheng H."/>
            <person name="Wu Y.-H."/>
            <person name="Xu X.-W."/>
            <person name="Guo L.-L."/>
        </authorList>
    </citation>
    <scope>NUCLEOTIDE SEQUENCE [LARGE SCALE GENOMIC DNA]</scope>
    <source>
        <strain evidence="1 2">CCUG66934</strain>
    </source>
</reference>
<evidence type="ECO:0000313" key="1">
    <source>
        <dbReference type="EMBL" id="RIJ22120.1"/>
    </source>
</evidence>
<protein>
    <recommendedName>
        <fullName evidence="3">DUF1579 domain-containing protein</fullName>
    </recommendedName>
</protein>
<organism evidence="1 2">
    <name type="scientific">Henriciella barbarensis</name>
    <dbReference type="NCBI Taxonomy" id="86342"/>
    <lineage>
        <taxon>Bacteria</taxon>
        <taxon>Pseudomonadati</taxon>
        <taxon>Pseudomonadota</taxon>
        <taxon>Alphaproteobacteria</taxon>
        <taxon>Hyphomonadales</taxon>
        <taxon>Hyphomonadaceae</taxon>
        <taxon>Henriciella</taxon>
    </lineage>
</organism>
<proteinExistence type="predicted"/>
<dbReference type="Proteomes" id="UP000265431">
    <property type="component" value="Unassembled WGS sequence"/>
</dbReference>
<gene>
    <name evidence="1" type="ORF">D1224_11175</name>
</gene>
<evidence type="ECO:0000313" key="2">
    <source>
        <dbReference type="Proteomes" id="UP000265431"/>
    </source>
</evidence>
<keyword evidence="2" id="KW-1185">Reference proteome</keyword>
<accession>A0A399QTM6</accession>
<dbReference type="EMBL" id="QWGB01000007">
    <property type="protein sequence ID" value="RIJ22120.1"/>
    <property type="molecule type" value="Genomic_DNA"/>
</dbReference>
<comment type="caution">
    <text evidence="1">The sequence shown here is derived from an EMBL/GenBank/DDBJ whole genome shotgun (WGS) entry which is preliminary data.</text>
</comment>
<dbReference type="OrthoDB" id="6194699at2"/>
<evidence type="ECO:0008006" key="3">
    <source>
        <dbReference type="Google" id="ProtNLM"/>
    </source>
</evidence>
<dbReference type="RefSeq" id="WP_119380039.1">
    <property type="nucleotide sequence ID" value="NZ_QWGB01000007.1"/>
</dbReference>
<sequence length="150" mass="16316">MTKPYSARTPSHDLSGLWTGFYAYDLNDDAVPFTAWISEDDGTITGSVLEDDITSPEPDGECTSEIIGERRGLDVRFTKIETAGPDGSLELLRYQGDTDPECCVISGVWFFDDPAESSGTFMMTRISGALKAVIQPAAANESQFGRTTED</sequence>
<dbReference type="AlphaFoldDB" id="A0A399QTM6"/>
<name>A0A399QTM6_9PROT</name>